<keyword evidence="3" id="KW-1185">Reference proteome</keyword>
<dbReference type="Pfam" id="PF00582">
    <property type="entry name" value="Usp"/>
    <property type="match status" value="1"/>
</dbReference>
<dbReference type="RefSeq" id="XP_015883360.1">
    <property type="nucleotide sequence ID" value="XM_016027874.4"/>
</dbReference>
<feature type="compositionally biased region" description="Basic and acidic residues" evidence="1">
    <location>
        <begin position="53"/>
        <end position="62"/>
    </location>
</feature>
<evidence type="ECO:0000259" key="2">
    <source>
        <dbReference type="Pfam" id="PF00582"/>
    </source>
</evidence>
<dbReference type="Gene3D" id="3.40.50.620">
    <property type="entry name" value="HUPs"/>
    <property type="match status" value="1"/>
</dbReference>
<reference evidence="4" key="2">
    <citation type="submission" date="2025-08" db="UniProtKB">
        <authorList>
            <consortium name="RefSeq"/>
        </authorList>
    </citation>
    <scope>IDENTIFICATION</scope>
    <source>
        <tissue evidence="4">Seedling</tissue>
    </source>
</reference>
<name>A0A6P4ACL7_ZIZJJ</name>
<dbReference type="AlphaFoldDB" id="A0A6P4ACL7"/>
<dbReference type="InParanoid" id="A0A6P4ACL7"/>
<dbReference type="PANTHER" id="PTHR47000:SF3">
    <property type="entry name" value="ADENINE NUCLEOTIDE ALPHA HYDROLASES-LIKE SUPERFAMILY PROTEIN"/>
    <property type="match status" value="1"/>
</dbReference>
<sequence>MGRKYARLCVGRGATCFRVHSLSLRSKPTKNPIRAGQIAEFFSSSEENSFRSPDVDGKKTENENSEAAAGNKILIVVDSSLEAKGAVEWTLIHAVQTQDTIILLHVTKPSNPAGSADSSGKVNLRDFQRLHSLKNMCQTKRPGVKVEVALMEGKEKGSIIVEEAKRQKVSLLVLGQKRKQSIWLQLMKIWSRNRRRKEVVEYCIQNASCMTIAVRRKSRKLGGYLITTKRHKNFWLLA</sequence>
<feature type="region of interest" description="Disordered" evidence="1">
    <location>
        <begin position="45"/>
        <end position="64"/>
    </location>
</feature>
<dbReference type="SUPFAM" id="SSF52402">
    <property type="entry name" value="Adenine nucleotide alpha hydrolases-like"/>
    <property type="match status" value="1"/>
</dbReference>
<dbReference type="KEGG" id="zju:107419131"/>
<proteinExistence type="predicted"/>
<evidence type="ECO:0000256" key="1">
    <source>
        <dbReference type="SAM" id="MobiDB-lite"/>
    </source>
</evidence>
<dbReference type="InterPro" id="IPR014729">
    <property type="entry name" value="Rossmann-like_a/b/a_fold"/>
</dbReference>
<dbReference type="CDD" id="cd23659">
    <property type="entry name" value="USP_At3g01520-like"/>
    <property type="match status" value="1"/>
</dbReference>
<dbReference type="PANTHER" id="PTHR47000">
    <property type="entry name" value="ADENINE NUCLEOTIDE ALPHA HYDROLASES-LIKE SUPERFAMILY PROTEIN"/>
    <property type="match status" value="1"/>
</dbReference>
<dbReference type="FunCoup" id="A0A6P4ACL7">
    <property type="interactions" value="137"/>
</dbReference>
<dbReference type="Proteomes" id="UP001652623">
    <property type="component" value="Chromosome 2"/>
</dbReference>
<evidence type="ECO:0000313" key="3">
    <source>
        <dbReference type="Proteomes" id="UP001652623"/>
    </source>
</evidence>
<reference evidence="3" key="1">
    <citation type="submission" date="2025-05" db="UniProtKB">
        <authorList>
            <consortium name="RefSeq"/>
        </authorList>
    </citation>
    <scope>NUCLEOTIDE SEQUENCE [LARGE SCALE GENOMIC DNA]</scope>
</reference>
<dbReference type="GeneID" id="107419131"/>
<accession>A0A6P4ACL7</accession>
<organism evidence="3 4">
    <name type="scientific">Ziziphus jujuba</name>
    <name type="common">Chinese jujube</name>
    <name type="synonym">Ziziphus sativa</name>
    <dbReference type="NCBI Taxonomy" id="326968"/>
    <lineage>
        <taxon>Eukaryota</taxon>
        <taxon>Viridiplantae</taxon>
        <taxon>Streptophyta</taxon>
        <taxon>Embryophyta</taxon>
        <taxon>Tracheophyta</taxon>
        <taxon>Spermatophyta</taxon>
        <taxon>Magnoliopsida</taxon>
        <taxon>eudicotyledons</taxon>
        <taxon>Gunneridae</taxon>
        <taxon>Pentapetalae</taxon>
        <taxon>rosids</taxon>
        <taxon>fabids</taxon>
        <taxon>Rosales</taxon>
        <taxon>Rhamnaceae</taxon>
        <taxon>Paliureae</taxon>
        <taxon>Ziziphus</taxon>
    </lineage>
</organism>
<gene>
    <name evidence="4" type="primary">LOC107419131</name>
</gene>
<protein>
    <submittedName>
        <fullName evidence="4">Uncharacterized protein LOC107419131</fullName>
    </submittedName>
</protein>
<evidence type="ECO:0000313" key="4">
    <source>
        <dbReference type="RefSeq" id="XP_015883360.1"/>
    </source>
</evidence>
<dbReference type="InterPro" id="IPR006016">
    <property type="entry name" value="UspA"/>
</dbReference>
<feature type="domain" description="UspA" evidence="2">
    <location>
        <begin position="72"/>
        <end position="215"/>
    </location>
</feature>